<dbReference type="GO" id="GO:0006367">
    <property type="term" value="P:transcription initiation at RNA polymerase II promoter"/>
    <property type="evidence" value="ECO:0007669"/>
    <property type="project" value="TreeGrafter"/>
</dbReference>
<feature type="region of interest" description="Disordered" evidence="3">
    <location>
        <begin position="1"/>
        <end position="95"/>
    </location>
</feature>
<proteinExistence type="predicted"/>
<comment type="caution">
    <text evidence="5">The sequence shown here is derived from an EMBL/GenBank/DDBJ whole genome shotgun (WGS) entry which is preliminary data.</text>
</comment>
<feature type="compositionally biased region" description="Polar residues" evidence="3">
    <location>
        <begin position="1"/>
        <end position="26"/>
    </location>
</feature>
<dbReference type="InterPro" id="IPR022003">
    <property type="entry name" value="RST"/>
</dbReference>
<keyword evidence="2" id="KW-0539">Nucleus</keyword>
<dbReference type="PANTHER" id="PTHR15138:SF14">
    <property type="entry name" value="TRANSCRIPTION INITIATION FACTOR TFIID SUBUNIT 4"/>
    <property type="match status" value="1"/>
</dbReference>
<name>A0A2U1MBZ9_ARTAN</name>
<evidence type="ECO:0000256" key="1">
    <source>
        <dbReference type="ARBA" id="ARBA00004123"/>
    </source>
</evidence>
<gene>
    <name evidence="5" type="ORF">CTI12_AA396930</name>
</gene>
<feature type="region of interest" description="Disordered" evidence="3">
    <location>
        <begin position="180"/>
        <end position="200"/>
    </location>
</feature>
<organism evidence="5 6">
    <name type="scientific">Artemisia annua</name>
    <name type="common">Sweet wormwood</name>
    <dbReference type="NCBI Taxonomy" id="35608"/>
    <lineage>
        <taxon>Eukaryota</taxon>
        <taxon>Viridiplantae</taxon>
        <taxon>Streptophyta</taxon>
        <taxon>Embryophyta</taxon>
        <taxon>Tracheophyta</taxon>
        <taxon>Spermatophyta</taxon>
        <taxon>Magnoliopsida</taxon>
        <taxon>eudicotyledons</taxon>
        <taxon>Gunneridae</taxon>
        <taxon>Pentapetalae</taxon>
        <taxon>asterids</taxon>
        <taxon>campanulids</taxon>
        <taxon>Asterales</taxon>
        <taxon>Asteraceae</taxon>
        <taxon>Asteroideae</taxon>
        <taxon>Anthemideae</taxon>
        <taxon>Artemisiinae</taxon>
        <taxon>Artemisia</taxon>
    </lineage>
</organism>
<dbReference type="GO" id="GO:0003677">
    <property type="term" value="F:DNA binding"/>
    <property type="evidence" value="ECO:0007669"/>
    <property type="project" value="TreeGrafter"/>
</dbReference>
<feature type="compositionally biased region" description="Polar residues" evidence="3">
    <location>
        <begin position="189"/>
        <end position="200"/>
    </location>
</feature>
<evidence type="ECO:0000313" key="5">
    <source>
        <dbReference type="EMBL" id="PWA58780.1"/>
    </source>
</evidence>
<evidence type="ECO:0000259" key="4">
    <source>
        <dbReference type="PROSITE" id="PS51879"/>
    </source>
</evidence>
<feature type="domain" description="RST" evidence="4">
    <location>
        <begin position="92"/>
        <end position="163"/>
    </location>
</feature>
<keyword evidence="6" id="KW-1185">Reference proteome</keyword>
<sequence length="231" mass="25625">MSFSAAASLAQTTNHTPSELFQQRQSFTREEEVKPQTQEPATVVTRIGPACSETQHPQNHTSRELNQPKEDQTNQNNVQASQSMNTRNTSDRNPDMHRVPIALLLPVIIPQLDKDRAMQLQGHYARLRSNSISKKEFCRQMQAVVGDHMLKKEIYKLQQGKDETMHPGAHVEAFTAAVSRDTDGDNKNTDNANIINSVTEKPPTTTTTVVATTSRGIDSITTTAATGNIYL</sequence>
<dbReference type="Proteomes" id="UP000245207">
    <property type="component" value="Unassembled WGS sequence"/>
</dbReference>
<comment type="subcellular location">
    <subcellularLocation>
        <location evidence="1">Nucleus</location>
    </subcellularLocation>
</comment>
<dbReference type="PROSITE" id="PS51879">
    <property type="entry name" value="RST"/>
    <property type="match status" value="1"/>
</dbReference>
<evidence type="ECO:0000256" key="2">
    <source>
        <dbReference type="ARBA" id="ARBA00023242"/>
    </source>
</evidence>
<feature type="compositionally biased region" description="Basic and acidic residues" evidence="3">
    <location>
        <begin position="61"/>
        <end position="72"/>
    </location>
</feature>
<evidence type="ECO:0000256" key="3">
    <source>
        <dbReference type="SAM" id="MobiDB-lite"/>
    </source>
</evidence>
<dbReference type="PANTHER" id="PTHR15138">
    <property type="entry name" value="TRANSCRIPTION INITIATION FACTOR TFIID SUBUNIT 4"/>
    <property type="match status" value="1"/>
</dbReference>
<reference evidence="5 6" key="1">
    <citation type="journal article" date="2018" name="Mol. Plant">
        <title>The genome of Artemisia annua provides insight into the evolution of Asteraceae family and artemisinin biosynthesis.</title>
        <authorList>
            <person name="Shen Q."/>
            <person name="Zhang L."/>
            <person name="Liao Z."/>
            <person name="Wang S."/>
            <person name="Yan T."/>
            <person name="Shi P."/>
            <person name="Liu M."/>
            <person name="Fu X."/>
            <person name="Pan Q."/>
            <person name="Wang Y."/>
            <person name="Lv Z."/>
            <person name="Lu X."/>
            <person name="Zhang F."/>
            <person name="Jiang W."/>
            <person name="Ma Y."/>
            <person name="Chen M."/>
            <person name="Hao X."/>
            <person name="Li L."/>
            <person name="Tang Y."/>
            <person name="Lv G."/>
            <person name="Zhou Y."/>
            <person name="Sun X."/>
            <person name="Brodelius P.E."/>
            <person name="Rose J.K.C."/>
            <person name="Tang K."/>
        </authorList>
    </citation>
    <scope>NUCLEOTIDE SEQUENCE [LARGE SCALE GENOMIC DNA]</scope>
    <source>
        <strain evidence="6">cv. Huhao1</strain>
        <tissue evidence="5">Leaf</tissue>
    </source>
</reference>
<dbReference type="EMBL" id="PKPP01005795">
    <property type="protein sequence ID" value="PWA58780.1"/>
    <property type="molecule type" value="Genomic_DNA"/>
</dbReference>
<dbReference type="InterPro" id="IPR045144">
    <property type="entry name" value="TAF4"/>
</dbReference>
<protein>
    <submittedName>
        <fullName evidence="5">Histone-fold</fullName>
    </submittedName>
</protein>
<feature type="compositionally biased region" description="Polar residues" evidence="3">
    <location>
        <begin position="73"/>
        <end position="88"/>
    </location>
</feature>
<dbReference type="GO" id="GO:0005669">
    <property type="term" value="C:transcription factor TFIID complex"/>
    <property type="evidence" value="ECO:0007669"/>
    <property type="project" value="InterPro"/>
</dbReference>
<dbReference type="STRING" id="35608.A0A2U1MBZ9"/>
<evidence type="ECO:0000313" key="6">
    <source>
        <dbReference type="Proteomes" id="UP000245207"/>
    </source>
</evidence>
<dbReference type="GO" id="GO:0016251">
    <property type="term" value="F:RNA polymerase II general transcription initiation factor activity"/>
    <property type="evidence" value="ECO:0007669"/>
    <property type="project" value="TreeGrafter"/>
</dbReference>
<dbReference type="Pfam" id="PF12174">
    <property type="entry name" value="RST"/>
    <property type="match status" value="1"/>
</dbReference>
<accession>A0A2U1MBZ9</accession>
<dbReference type="OrthoDB" id="1752201at2759"/>
<dbReference type="AlphaFoldDB" id="A0A2U1MBZ9"/>